<keyword evidence="1" id="KW-0472">Membrane</keyword>
<keyword evidence="1" id="KW-0812">Transmembrane</keyword>
<dbReference type="AlphaFoldDB" id="A0A8J2RX11"/>
<protein>
    <submittedName>
        <fullName evidence="2">Uncharacterized protein</fullName>
    </submittedName>
</protein>
<dbReference type="PANTHER" id="PTHR12242">
    <property type="entry name" value="OS02G0130600 PROTEIN-RELATED"/>
    <property type="match status" value="1"/>
</dbReference>
<evidence type="ECO:0000256" key="1">
    <source>
        <dbReference type="SAM" id="Phobius"/>
    </source>
</evidence>
<feature type="transmembrane region" description="Helical" evidence="1">
    <location>
        <begin position="40"/>
        <end position="60"/>
    </location>
</feature>
<feature type="transmembrane region" description="Helical" evidence="1">
    <location>
        <begin position="215"/>
        <end position="240"/>
    </location>
</feature>
<gene>
    <name evidence="2" type="ORF">DGAL_LOCUS13418</name>
</gene>
<evidence type="ECO:0000313" key="3">
    <source>
        <dbReference type="Proteomes" id="UP000789390"/>
    </source>
</evidence>
<keyword evidence="1" id="KW-1133">Transmembrane helix</keyword>
<name>A0A8J2RX11_9CRUS</name>
<dbReference type="Proteomes" id="UP000789390">
    <property type="component" value="Unassembled WGS sequence"/>
</dbReference>
<feature type="transmembrane region" description="Helical" evidence="1">
    <location>
        <begin position="149"/>
        <end position="167"/>
    </location>
</feature>
<feature type="transmembrane region" description="Helical" evidence="1">
    <location>
        <begin position="66"/>
        <end position="95"/>
    </location>
</feature>
<feature type="transmembrane region" description="Helical" evidence="1">
    <location>
        <begin position="116"/>
        <end position="137"/>
    </location>
</feature>
<dbReference type="OrthoDB" id="6342053at2759"/>
<keyword evidence="3" id="KW-1185">Reference proteome</keyword>
<proteinExistence type="predicted"/>
<dbReference type="Pfam" id="PF21534">
    <property type="entry name" value="Rost"/>
    <property type="match status" value="1"/>
</dbReference>
<accession>A0A8J2RX11</accession>
<comment type="caution">
    <text evidence="2">The sequence shown here is derived from an EMBL/GenBank/DDBJ whole genome shotgun (WGS) entry which is preliminary data.</text>
</comment>
<dbReference type="GO" id="GO:0016020">
    <property type="term" value="C:membrane"/>
    <property type="evidence" value="ECO:0007669"/>
    <property type="project" value="TreeGrafter"/>
</dbReference>
<dbReference type="InterPro" id="IPR049352">
    <property type="entry name" value="Rost"/>
</dbReference>
<sequence>MKTIRQEFRKSQFNFKYDKPQDFAVWAWQIDREKISGYFIFYRFVTAAFFLSVLVANGSISTTPTYFFIYLTNLGFIIQTLHLVVSIAIPIELVLQKANNEAADGFKWTLLDRFSWFLYNVTNLLSIAISVIYWFALFTPGSGLSAMNFLVHGFNSIMSICDILVSGRPCRLMHFYHPLVVILAYIAFSSIYWAAGGVNSNGNSYIYPVLDWDNLGLTVPFVTIGLFIALPVVHTLLWSLHKLRDYLLRSRIKRKFMAKSVTDGQDNPVYEL</sequence>
<dbReference type="EMBL" id="CAKKLH010000297">
    <property type="protein sequence ID" value="CAH0109928.1"/>
    <property type="molecule type" value="Genomic_DNA"/>
</dbReference>
<organism evidence="2 3">
    <name type="scientific">Daphnia galeata</name>
    <dbReference type="NCBI Taxonomy" id="27404"/>
    <lineage>
        <taxon>Eukaryota</taxon>
        <taxon>Metazoa</taxon>
        <taxon>Ecdysozoa</taxon>
        <taxon>Arthropoda</taxon>
        <taxon>Crustacea</taxon>
        <taxon>Branchiopoda</taxon>
        <taxon>Diplostraca</taxon>
        <taxon>Cladocera</taxon>
        <taxon>Anomopoda</taxon>
        <taxon>Daphniidae</taxon>
        <taxon>Daphnia</taxon>
    </lineage>
</organism>
<feature type="transmembrane region" description="Helical" evidence="1">
    <location>
        <begin position="174"/>
        <end position="195"/>
    </location>
</feature>
<evidence type="ECO:0000313" key="2">
    <source>
        <dbReference type="EMBL" id="CAH0109928.1"/>
    </source>
</evidence>
<reference evidence="2" key="1">
    <citation type="submission" date="2021-11" db="EMBL/GenBank/DDBJ databases">
        <authorList>
            <person name="Schell T."/>
        </authorList>
    </citation>
    <scope>NUCLEOTIDE SEQUENCE</scope>
    <source>
        <strain evidence="2">M5</strain>
    </source>
</reference>
<dbReference type="PANTHER" id="PTHR12242:SF49">
    <property type="entry name" value="HEADBUTT, ISOFORM E"/>
    <property type="match status" value="1"/>
</dbReference>